<evidence type="ECO:0000313" key="6">
    <source>
        <dbReference type="Proteomes" id="UP000434957"/>
    </source>
</evidence>
<organism evidence="2 7">
    <name type="scientific">Phytophthora rubi</name>
    <dbReference type="NCBI Taxonomy" id="129364"/>
    <lineage>
        <taxon>Eukaryota</taxon>
        <taxon>Sar</taxon>
        <taxon>Stramenopiles</taxon>
        <taxon>Oomycota</taxon>
        <taxon>Peronosporomycetes</taxon>
        <taxon>Peronosporales</taxon>
        <taxon>Peronosporaceae</taxon>
        <taxon>Phytophthora</taxon>
    </lineage>
</organism>
<feature type="chain" id="PRO_5036165319" description="RxLR effector protein" evidence="1">
    <location>
        <begin position="32"/>
        <end position="87"/>
    </location>
</feature>
<evidence type="ECO:0000313" key="5">
    <source>
        <dbReference type="Proteomes" id="UP000429607"/>
    </source>
</evidence>
<keyword evidence="6" id="KW-1185">Reference proteome</keyword>
<gene>
    <name evidence="3" type="ORF">PR001_g2716</name>
    <name evidence="2" type="ORF">PR002_g3586</name>
    <name evidence="4" type="ORF">PR003_g3289</name>
</gene>
<dbReference type="Proteomes" id="UP000434957">
    <property type="component" value="Unassembled WGS sequence"/>
</dbReference>
<reference evidence="5 7" key="1">
    <citation type="submission" date="2018-09" db="EMBL/GenBank/DDBJ databases">
        <title>Genomic investigation of the strawberry pathogen Phytophthora fragariae indicates pathogenicity is determined by transcriptional variation in three key races.</title>
        <authorList>
            <person name="Adams T.M."/>
            <person name="Armitage A.D."/>
            <person name="Sobczyk M.K."/>
            <person name="Bates H.J."/>
            <person name="Dunwell J.M."/>
            <person name="Nellist C.F."/>
            <person name="Harrison R.J."/>
        </authorList>
    </citation>
    <scope>NUCLEOTIDE SEQUENCE [LARGE SCALE GENOMIC DNA]</scope>
    <source>
        <strain evidence="3 5">SCRP249</strain>
        <strain evidence="2 7">SCRP324</strain>
        <strain evidence="4 6">SCRP333</strain>
    </source>
</reference>
<evidence type="ECO:0000313" key="2">
    <source>
        <dbReference type="EMBL" id="KAE9042995.1"/>
    </source>
</evidence>
<protein>
    <recommendedName>
        <fullName evidence="8">RxLR effector protein</fullName>
    </recommendedName>
</protein>
<evidence type="ECO:0000313" key="4">
    <source>
        <dbReference type="EMBL" id="KAE9354588.1"/>
    </source>
</evidence>
<dbReference type="EMBL" id="QXFT01000113">
    <property type="protein sequence ID" value="KAE9354588.1"/>
    <property type="molecule type" value="Genomic_DNA"/>
</dbReference>
<dbReference type="Proteomes" id="UP000435112">
    <property type="component" value="Unassembled WGS sequence"/>
</dbReference>
<proteinExistence type="predicted"/>
<accession>A0A6A3NC32</accession>
<dbReference type="EMBL" id="QXFV01000095">
    <property type="protein sequence ID" value="KAE9050082.1"/>
    <property type="molecule type" value="Genomic_DNA"/>
</dbReference>
<name>A0A6A3NC32_9STRA</name>
<evidence type="ECO:0008006" key="8">
    <source>
        <dbReference type="Google" id="ProtNLM"/>
    </source>
</evidence>
<dbReference type="AlphaFoldDB" id="A0A6A3NC32"/>
<comment type="caution">
    <text evidence="2">The sequence shown here is derived from an EMBL/GenBank/DDBJ whole genome shotgun (WGS) entry which is preliminary data.</text>
</comment>
<keyword evidence="1" id="KW-0732">Signal</keyword>
<evidence type="ECO:0000313" key="7">
    <source>
        <dbReference type="Proteomes" id="UP000435112"/>
    </source>
</evidence>
<evidence type="ECO:0000313" key="3">
    <source>
        <dbReference type="EMBL" id="KAE9050082.1"/>
    </source>
</evidence>
<feature type="signal peptide" evidence="1">
    <location>
        <begin position="1"/>
        <end position="31"/>
    </location>
</feature>
<dbReference type="Proteomes" id="UP000429607">
    <property type="component" value="Unassembled WGS sequence"/>
</dbReference>
<dbReference type="EMBL" id="QXFU01000133">
    <property type="protein sequence ID" value="KAE9042995.1"/>
    <property type="molecule type" value="Genomic_DNA"/>
</dbReference>
<sequence length="87" mass="8883">MHRTIAYSVRLATAVLVVGLQTGAGLRRASGFGLDGGCGAGSGFGGVSASRLDCSRGPRHGFRRDARYGLDRGRGAGAGIGARYSQQ</sequence>
<evidence type="ECO:0000256" key="1">
    <source>
        <dbReference type="SAM" id="SignalP"/>
    </source>
</evidence>